<dbReference type="GO" id="GO:0008811">
    <property type="term" value="F:chloramphenicol O-acetyltransferase activity"/>
    <property type="evidence" value="ECO:0007669"/>
    <property type="project" value="InterPro"/>
</dbReference>
<dbReference type="Proteomes" id="UP000031980">
    <property type="component" value="Unassembled WGS sequence"/>
</dbReference>
<proteinExistence type="predicted"/>
<comment type="caution">
    <text evidence="1">The sequence shown here is derived from an EMBL/GenBank/DDBJ whole genome shotgun (WGS) entry which is preliminary data.</text>
</comment>
<dbReference type="RefSeq" id="WP_041505525.1">
    <property type="nucleotide sequence ID" value="NZ_JPIU01000049.1"/>
</dbReference>
<dbReference type="SMART" id="SM01059">
    <property type="entry name" value="CAT"/>
    <property type="match status" value="1"/>
</dbReference>
<dbReference type="EMBL" id="JPIU01000049">
    <property type="protein sequence ID" value="KIO42922.1"/>
    <property type="molecule type" value="Genomic_DNA"/>
</dbReference>
<dbReference type="InterPro" id="IPR023213">
    <property type="entry name" value="CAT-like_dom_sf"/>
</dbReference>
<protein>
    <submittedName>
        <fullName evidence="1">Chloramphenicol acetyltransferase</fullName>
    </submittedName>
</protein>
<gene>
    <name evidence="1" type="ORF">BA92_13760</name>
</gene>
<evidence type="ECO:0000313" key="2">
    <source>
        <dbReference type="Proteomes" id="UP000031980"/>
    </source>
</evidence>
<dbReference type="Gene3D" id="3.30.559.10">
    <property type="entry name" value="Chloramphenicol acetyltransferase-like domain"/>
    <property type="match status" value="1"/>
</dbReference>
<keyword evidence="2" id="KW-1185">Reference proteome</keyword>
<dbReference type="Pfam" id="PF00302">
    <property type="entry name" value="CAT"/>
    <property type="match status" value="1"/>
</dbReference>
<dbReference type="InterPro" id="IPR001707">
    <property type="entry name" value="Cmp_AcTrfase"/>
</dbReference>
<dbReference type="AlphaFoldDB" id="A0A0C3NA57"/>
<keyword evidence="1" id="KW-0808">Transferase</keyword>
<organism evidence="1 2">
    <name type="scientific">Sanguibacteroides justesenii</name>
    <dbReference type="NCBI Taxonomy" id="1547597"/>
    <lineage>
        <taxon>Bacteria</taxon>
        <taxon>Pseudomonadati</taxon>
        <taxon>Bacteroidota</taxon>
        <taxon>Bacteroidia</taxon>
        <taxon>Bacteroidales</taxon>
        <taxon>Porphyromonadaceae</taxon>
        <taxon>Sanguibacteroides</taxon>
    </lineage>
</organism>
<dbReference type="PANTHER" id="PTHR38474">
    <property type="entry name" value="SLR0299 PROTEIN"/>
    <property type="match status" value="1"/>
</dbReference>
<name>A0A0C3NA57_9PORP</name>
<sequence>MKHLIDLENWERVDNFNFFRSYVNSWYSVTTEIECTEAFVTAKSTGISFFLRYLHAVLCAANEIEALRYRTDKEGRVVLHDTVDMITPVAIPGKTFVTVRIPYDPDFERFQVKARELISHVQADGDPYGVEKELYAKGDFDVMHLSAVPKMYFTSITYTIYEAGNGCTHPLSTMGKVIRRGKQSVMPFSVYVNHAFVDGEHLSRFFEKIQERLTR</sequence>
<accession>A0A0C3NA57</accession>
<evidence type="ECO:0000313" key="1">
    <source>
        <dbReference type="EMBL" id="KIO42922.1"/>
    </source>
</evidence>
<dbReference type="PANTHER" id="PTHR38474:SF1">
    <property type="entry name" value="SLR0299 PROTEIN"/>
    <property type="match status" value="1"/>
</dbReference>
<dbReference type="SUPFAM" id="SSF52777">
    <property type="entry name" value="CoA-dependent acyltransferases"/>
    <property type="match status" value="1"/>
</dbReference>
<reference evidence="1 2" key="1">
    <citation type="submission" date="2014-07" db="EMBL/GenBank/DDBJ databases">
        <title>Porphyromonadaceae bacterium OUH 308042 = ATCC BAA-2681 = DSM 28342 draft genome.</title>
        <authorList>
            <person name="Sydenham T.V."/>
            <person name="Hasman H."/>
            <person name="Justensen U.S."/>
        </authorList>
    </citation>
    <scope>NUCLEOTIDE SEQUENCE [LARGE SCALE GENOMIC DNA]</scope>
    <source>
        <strain evidence="1 2">OUH 308042</strain>
    </source>
</reference>